<dbReference type="FunFam" id="3.40.50.410:FF:000055">
    <property type="entry name" value="X-ray repair cross-complementing protein 5"/>
    <property type="match status" value="1"/>
</dbReference>
<dbReference type="Pfam" id="PF02735">
    <property type="entry name" value="Ku"/>
    <property type="match status" value="1"/>
</dbReference>
<dbReference type="InterPro" id="IPR002035">
    <property type="entry name" value="VWF_A"/>
</dbReference>
<feature type="domain" description="VWFA" evidence="14">
    <location>
        <begin position="14"/>
        <end position="208"/>
    </location>
</feature>
<dbReference type="Gene3D" id="1.25.40.240">
    <property type="entry name" value="Ku, C-terminal domain"/>
    <property type="match status" value="1"/>
</dbReference>
<dbReference type="GO" id="GO:0005524">
    <property type="term" value="F:ATP binding"/>
    <property type="evidence" value="ECO:0007669"/>
    <property type="project" value="UniProtKB-KW"/>
</dbReference>
<keyword evidence="13" id="KW-0732">Signal</keyword>
<dbReference type="GO" id="GO:0016787">
    <property type="term" value="F:hydrolase activity"/>
    <property type="evidence" value="ECO:0007669"/>
    <property type="project" value="UniProtKB-KW"/>
</dbReference>
<dbReference type="InterPro" id="IPR016194">
    <property type="entry name" value="SPOC-like_C_dom_sf"/>
</dbReference>
<evidence type="ECO:0000256" key="6">
    <source>
        <dbReference type="ARBA" id="ARBA00022806"/>
    </source>
</evidence>
<feature type="domain" description="Ku" evidence="15">
    <location>
        <begin position="308"/>
        <end position="445"/>
    </location>
</feature>
<dbReference type="PANTHER" id="PTHR12604:SF4">
    <property type="entry name" value="X-RAY REPAIR CROSS-COMPLEMENTING PROTEIN 5"/>
    <property type="match status" value="1"/>
</dbReference>
<feature type="signal peptide" evidence="13">
    <location>
        <begin position="1"/>
        <end position="28"/>
    </location>
</feature>
<dbReference type="Gene3D" id="3.40.50.410">
    <property type="entry name" value="von Willebrand factor, type A domain"/>
    <property type="match status" value="1"/>
</dbReference>
<evidence type="ECO:0000313" key="17">
    <source>
        <dbReference type="Proteomes" id="UP000291020"/>
    </source>
</evidence>
<dbReference type="GO" id="GO:0006310">
    <property type="term" value="P:DNA recombination"/>
    <property type="evidence" value="ECO:0007669"/>
    <property type="project" value="UniProtKB-KW"/>
</dbReference>
<name>A0A452H347_9SAUR</name>
<evidence type="ECO:0000256" key="1">
    <source>
        <dbReference type="ARBA" id="ARBA00004123"/>
    </source>
</evidence>
<dbReference type="Gene3D" id="2.40.290.10">
    <property type="match status" value="1"/>
</dbReference>
<keyword evidence="8" id="KW-0238">DNA-binding</keyword>
<proteinExistence type="inferred from homology"/>
<dbReference type="FunFam" id="1.10.1600.10:FF:000002">
    <property type="entry name" value="X-ray repair cross-complementing protein 5"/>
    <property type="match status" value="1"/>
</dbReference>
<dbReference type="PANTHER" id="PTHR12604">
    <property type="entry name" value="KU AUTOANTIGEN DNA HELICASE"/>
    <property type="match status" value="1"/>
</dbReference>
<evidence type="ECO:0000256" key="8">
    <source>
        <dbReference type="ARBA" id="ARBA00023125"/>
    </source>
</evidence>
<keyword evidence="6" id="KW-0347">Helicase</keyword>
<evidence type="ECO:0000256" key="3">
    <source>
        <dbReference type="ARBA" id="ARBA00022741"/>
    </source>
</evidence>
<dbReference type="AlphaFoldDB" id="A0A452H347"/>
<dbReference type="SMART" id="SM00559">
    <property type="entry name" value="Ku78"/>
    <property type="match status" value="1"/>
</dbReference>
<dbReference type="CDD" id="cd00873">
    <property type="entry name" value="KU80"/>
    <property type="match status" value="1"/>
</dbReference>
<dbReference type="InterPro" id="IPR036465">
    <property type="entry name" value="vWFA_dom_sf"/>
</dbReference>
<reference evidence="16" key="2">
    <citation type="submission" date="2025-08" db="UniProtKB">
        <authorList>
            <consortium name="Ensembl"/>
        </authorList>
    </citation>
    <scope>IDENTIFICATION</scope>
</reference>
<dbReference type="GO" id="GO:0042162">
    <property type="term" value="F:telomeric DNA binding"/>
    <property type="evidence" value="ECO:0007669"/>
    <property type="project" value="InterPro"/>
</dbReference>
<keyword evidence="7" id="KW-0067">ATP-binding</keyword>
<keyword evidence="3" id="KW-0547">Nucleotide-binding</keyword>
<dbReference type="FunFam" id="2.40.290.10:FF:000005">
    <property type="entry name" value="X-ray repair cross-complementing protein 5"/>
    <property type="match status" value="1"/>
</dbReference>
<evidence type="ECO:0000259" key="15">
    <source>
        <dbReference type="SMART" id="SM00559"/>
    </source>
</evidence>
<dbReference type="GO" id="GO:0043564">
    <property type="term" value="C:Ku70:Ku80 complex"/>
    <property type="evidence" value="ECO:0007669"/>
    <property type="project" value="InterPro"/>
</dbReference>
<feature type="compositionally biased region" description="Basic and acidic residues" evidence="12">
    <location>
        <begin position="548"/>
        <end position="574"/>
    </location>
</feature>
<keyword evidence="17" id="KW-1185">Reference proteome</keyword>
<dbReference type="InterPro" id="IPR024193">
    <property type="entry name" value="Ku80"/>
</dbReference>
<comment type="similarity">
    <text evidence="2">Belongs to the ku80 family.</text>
</comment>
<keyword evidence="10" id="KW-0234">DNA repair</keyword>
<dbReference type="GO" id="GO:0003690">
    <property type="term" value="F:double-stranded DNA binding"/>
    <property type="evidence" value="ECO:0007669"/>
    <property type="project" value="TreeGrafter"/>
</dbReference>
<dbReference type="SMART" id="SM00327">
    <property type="entry name" value="VWA"/>
    <property type="match status" value="1"/>
</dbReference>
<dbReference type="InterPro" id="IPR036494">
    <property type="entry name" value="Ku_C_sf"/>
</dbReference>
<dbReference type="SUPFAM" id="SSF53300">
    <property type="entry name" value="vWA-like"/>
    <property type="match status" value="1"/>
</dbReference>
<keyword evidence="4" id="KW-0227">DNA damage</keyword>
<evidence type="ECO:0000259" key="14">
    <source>
        <dbReference type="SMART" id="SM00327"/>
    </source>
</evidence>
<dbReference type="Ensembl" id="ENSGAGT00000010163.1">
    <property type="protein sequence ID" value="ENSGAGP00000008837.1"/>
    <property type="gene ID" value="ENSGAGG00000005855.1"/>
</dbReference>
<evidence type="ECO:0000256" key="7">
    <source>
        <dbReference type="ARBA" id="ARBA00022840"/>
    </source>
</evidence>
<keyword evidence="11" id="KW-0539">Nucleus</keyword>
<dbReference type="Gene3D" id="1.10.1600.10">
    <property type="match status" value="1"/>
</dbReference>
<dbReference type="InterPro" id="IPR005161">
    <property type="entry name" value="Ku_N"/>
</dbReference>
<evidence type="ECO:0000313" key="16">
    <source>
        <dbReference type="Ensembl" id="ENSGAGP00000008837.1"/>
    </source>
</evidence>
<evidence type="ECO:0000256" key="9">
    <source>
        <dbReference type="ARBA" id="ARBA00023172"/>
    </source>
</evidence>
<evidence type="ECO:0000256" key="10">
    <source>
        <dbReference type="ARBA" id="ARBA00023204"/>
    </source>
</evidence>
<dbReference type="Proteomes" id="UP000291020">
    <property type="component" value="Unassembled WGS sequence"/>
</dbReference>
<evidence type="ECO:0000256" key="4">
    <source>
        <dbReference type="ARBA" id="ARBA00022763"/>
    </source>
</evidence>
<dbReference type="SUPFAM" id="SSF100939">
    <property type="entry name" value="SPOC domain-like"/>
    <property type="match status" value="1"/>
</dbReference>
<dbReference type="Pfam" id="PF03730">
    <property type="entry name" value="Ku_C"/>
    <property type="match status" value="1"/>
</dbReference>
<dbReference type="InterPro" id="IPR005160">
    <property type="entry name" value="Ku_C"/>
</dbReference>
<evidence type="ECO:0000256" key="12">
    <source>
        <dbReference type="SAM" id="MobiDB-lite"/>
    </source>
</evidence>
<keyword evidence="5" id="KW-0378">Hydrolase</keyword>
<dbReference type="GO" id="GO:0000723">
    <property type="term" value="P:telomere maintenance"/>
    <property type="evidence" value="ECO:0007669"/>
    <property type="project" value="InterPro"/>
</dbReference>
<evidence type="ECO:0000256" key="2">
    <source>
        <dbReference type="ARBA" id="ARBA00007726"/>
    </source>
</evidence>
<dbReference type="SUPFAM" id="SSF101420">
    <property type="entry name" value="C-terminal domain of Ku80"/>
    <property type="match status" value="1"/>
</dbReference>
<dbReference type="GO" id="GO:0003678">
    <property type="term" value="F:DNA helicase activity"/>
    <property type="evidence" value="ECO:0007669"/>
    <property type="project" value="InterPro"/>
</dbReference>
<protein>
    <submittedName>
        <fullName evidence="16">Uncharacterized protein</fullName>
    </submittedName>
</protein>
<evidence type="ECO:0000256" key="13">
    <source>
        <dbReference type="SAM" id="SignalP"/>
    </source>
</evidence>
<organism evidence="16 17">
    <name type="scientific">Gopherus agassizii</name>
    <name type="common">Agassiz's desert tortoise</name>
    <dbReference type="NCBI Taxonomy" id="38772"/>
    <lineage>
        <taxon>Eukaryota</taxon>
        <taxon>Metazoa</taxon>
        <taxon>Chordata</taxon>
        <taxon>Craniata</taxon>
        <taxon>Vertebrata</taxon>
        <taxon>Euteleostomi</taxon>
        <taxon>Archelosauria</taxon>
        <taxon>Testudinata</taxon>
        <taxon>Testudines</taxon>
        <taxon>Cryptodira</taxon>
        <taxon>Durocryptodira</taxon>
        <taxon>Testudinoidea</taxon>
        <taxon>Testudinidae</taxon>
        <taxon>Gopherus</taxon>
    </lineage>
</organism>
<evidence type="ECO:0000256" key="5">
    <source>
        <dbReference type="ARBA" id="ARBA00022801"/>
    </source>
</evidence>
<sequence>MPHHILIQFGSFFQAAIVLCMDVGFAMSNSAPGEESLFEQAKKMMTMFVQRQVFAESKDEVSVVLFGTDGTENTLASGDQYQNITVQRHLMLPDFDLLEDIQNAIQPGSEQADFLDALVVCMDLLQKETIGKKYEKRHIEVFTDLSSPFSEDQLEIIIANLKKTGISLQFFLPFPVDDEEGSGDTGDGRHSDMYRNSFPRKGLTEQQKEGICMVRKLMFALEEEGGLDEIYTFRESLERLSMFKKIERRPMAWPCQLTIGSNLSIRIVAYKSLTEEKLKKSWTVVDAKTLKKEDVQKETVYCLNDDDETEVPKDDLVQGFRYGSDIVPFSKVDEEQMKYKTEAKCFSVLGFSRSSQVHHYMGNQVLKVFAAKDDEAAAVALSALIHALDELDVVAIVRYAYDRRSNPQVGVAFPCIKDAYECLIYVQLPYMEDLRQYMFSSLKNNKKYTPTEDQLSAIDSLIDSMSLVYEDDDGETTEDIFKTSKIPNPQFQRLYQCLQHKAFHPDQPLPPIEQHLLEMLETPQEVRERCQAPFEKIKALFPLKDAGKKKEQKTAQDVFKDNNKDGPSTKKANAENEEGSFSIANLAEGNVTTVGSINPAENFRVLVRQKNANFKEGKLLLSALTLFNSSFSVQMAITEKSSPELASIDFWSVALSRSLPHPLEFWVEIPVHDGAKTVSRVNVVTHSFLRESNGRQSFHAPFSLDCPGRRHSMATMEHVLPFVTVTVCILDAADRGGTAVLHSSIHLPSQGSRDDYQSFCTICCAIVNWR</sequence>
<feature type="region of interest" description="Disordered" evidence="12">
    <location>
        <begin position="548"/>
        <end position="577"/>
    </location>
</feature>
<dbReference type="Pfam" id="PF03731">
    <property type="entry name" value="Ku_N"/>
    <property type="match status" value="1"/>
</dbReference>
<accession>A0A452H347</accession>
<reference evidence="16" key="3">
    <citation type="submission" date="2025-09" db="UniProtKB">
        <authorList>
            <consortium name="Ensembl"/>
        </authorList>
    </citation>
    <scope>IDENTIFICATION</scope>
</reference>
<dbReference type="GO" id="GO:0003684">
    <property type="term" value="F:damaged DNA binding"/>
    <property type="evidence" value="ECO:0007669"/>
    <property type="project" value="InterPro"/>
</dbReference>
<comment type="subcellular location">
    <subcellularLocation>
        <location evidence="1">Nucleus</location>
    </subcellularLocation>
</comment>
<dbReference type="CDD" id="cd01458">
    <property type="entry name" value="vWA_ku"/>
    <property type="match status" value="1"/>
</dbReference>
<dbReference type="GO" id="GO:0006303">
    <property type="term" value="P:double-strand break repair via nonhomologous end joining"/>
    <property type="evidence" value="ECO:0007669"/>
    <property type="project" value="InterPro"/>
</dbReference>
<reference evidence="17" key="1">
    <citation type="journal article" date="2017" name="PLoS ONE">
        <title>The Agassiz's desert tortoise genome provides a resource for the conservation of a threatened species.</title>
        <authorList>
            <person name="Tollis M."/>
            <person name="DeNardo D.F."/>
            <person name="Cornelius J.A."/>
            <person name="Dolby G.A."/>
            <person name="Edwards T."/>
            <person name="Henen B.T."/>
            <person name="Karl A.E."/>
            <person name="Murphy R.W."/>
            <person name="Kusumi K."/>
        </authorList>
    </citation>
    <scope>NUCLEOTIDE SEQUENCE [LARGE SCALE GENOMIC DNA]</scope>
</reference>
<dbReference type="InterPro" id="IPR006164">
    <property type="entry name" value="DNA_bd_Ku70/Ku80"/>
</dbReference>
<feature type="chain" id="PRO_5019013125" evidence="13">
    <location>
        <begin position="29"/>
        <end position="770"/>
    </location>
</feature>
<evidence type="ECO:0000256" key="11">
    <source>
        <dbReference type="ARBA" id="ARBA00023242"/>
    </source>
</evidence>
<dbReference type="STRING" id="38772.ENSGAGP00000008837"/>
<keyword evidence="9" id="KW-0233">DNA recombination</keyword>